<reference evidence="3 4" key="1">
    <citation type="submission" date="2019-01" db="EMBL/GenBank/DDBJ databases">
        <title>Genome sequencing of strain FW100M-8.</title>
        <authorList>
            <person name="Heo J."/>
            <person name="Kim S.-J."/>
            <person name="Kim J.-S."/>
            <person name="Hong S.-B."/>
            <person name="Kwon S.-W."/>
        </authorList>
    </citation>
    <scope>NUCLEOTIDE SEQUENCE [LARGE SCALE GENOMIC DNA]</scope>
    <source>
        <strain evidence="3 4">FW100M-8</strain>
    </source>
</reference>
<accession>A0A4P6FGU8</accession>
<gene>
    <name evidence="3" type="ORF">ET445_06780</name>
</gene>
<dbReference type="KEGG" id="agf:ET445_06780"/>
<evidence type="ECO:0000256" key="2">
    <source>
        <dbReference type="SAM" id="Phobius"/>
    </source>
</evidence>
<evidence type="ECO:0000313" key="3">
    <source>
        <dbReference type="EMBL" id="QAY73097.1"/>
    </source>
</evidence>
<dbReference type="Proteomes" id="UP000291259">
    <property type="component" value="Chromosome"/>
</dbReference>
<dbReference type="RefSeq" id="WP_129190021.1">
    <property type="nucleotide sequence ID" value="NZ_CP035491.1"/>
</dbReference>
<proteinExistence type="predicted"/>
<feature type="region of interest" description="Disordered" evidence="1">
    <location>
        <begin position="44"/>
        <end position="75"/>
    </location>
</feature>
<dbReference type="AlphaFoldDB" id="A0A4P6FGU8"/>
<dbReference type="OrthoDB" id="5189092at2"/>
<evidence type="ECO:0000313" key="4">
    <source>
        <dbReference type="Proteomes" id="UP000291259"/>
    </source>
</evidence>
<sequence length="218" mass="22656">MSTNRTPDGRLSPAVYRRRRLVVLLGLIAVIVAIVLIIVRPGASSGEEQPKDAASASDSKDAPETSDPSAPPTVIPTEAVAVDGDACKPAQVTVEAVTDKTEYAAGENPNLSVTITNTGKNTCVLNAGSAAQVFTIKSGDEQYWTSTDCAVDPVDAEVALAPNTPVSSSVPIIWDRTRSAPDTCEGAREAVPAGGASYHLSVTVSGIESAETKQFLLY</sequence>
<feature type="transmembrane region" description="Helical" evidence="2">
    <location>
        <begin position="21"/>
        <end position="39"/>
    </location>
</feature>
<name>A0A4P6FGU8_9MICO</name>
<dbReference type="EMBL" id="CP035491">
    <property type="protein sequence ID" value="QAY73097.1"/>
    <property type="molecule type" value="Genomic_DNA"/>
</dbReference>
<protein>
    <recommendedName>
        <fullName evidence="5">DUF4232 domain-containing protein</fullName>
    </recommendedName>
</protein>
<keyword evidence="4" id="KW-1185">Reference proteome</keyword>
<evidence type="ECO:0008006" key="5">
    <source>
        <dbReference type="Google" id="ProtNLM"/>
    </source>
</evidence>
<evidence type="ECO:0000256" key="1">
    <source>
        <dbReference type="SAM" id="MobiDB-lite"/>
    </source>
</evidence>
<keyword evidence="2" id="KW-0812">Transmembrane</keyword>
<keyword evidence="2" id="KW-1133">Transmembrane helix</keyword>
<keyword evidence="2" id="KW-0472">Membrane</keyword>
<organism evidence="3 4">
    <name type="scientific">Agromyces protaetiae</name>
    <dbReference type="NCBI Taxonomy" id="2509455"/>
    <lineage>
        <taxon>Bacteria</taxon>
        <taxon>Bacillati</taxon>
        <taxon>Actinomycetota</taxon>
        <taxon>Actinomycetes</taxon>
        <taxon>Micrococcales</taxon>
        <taxon>Microbacteriaceae</taxon>
        <taxon>Agromyces</taxon>
    </lineage>
</organism>